<organism evidence="7">
    <name type="scientific">Boseongicola sp. SB0664_bin_43</name>
    <dbReference type="NCBI Taxonomy" id="2604844"/>
    <lineage>
        <taxon>Bacteria</taxon>
        <taxon>Pseudomonadati</taxon>
        <taxon>Pseudomonadota</taxon>
        <taxon>Alphaproteobacteria</taxon>
        <taxon>Rhodobacterales</taxon>
        <taxon>Paracoccaceae</taxon>
        <taxon>Boseongicola</taxon>
    </lineage>
</organism>
<evidence type="ECO:0000256" key="1">
    <source>
        <dbReference type="ARBA" id="ARBA00022723"/>
    </source>
</evidence>
<dbReference type="PROSITE" id="PS51318">
    <property type="entry name" value="TAT"/>
    <property type="match status" value="1"/>
</dbReference>
<dbReference type="InterPro" id="IPR006311">
    <property type="entry name" value="TAT_signal"/>
</dbReference>
<dbReference type="SUPFAM" id="SSF49503">
    <property type="entry name" value="Cupredoxins"/>
    <property type="match status" value="3"/>
</dbReference>
<proteinExistence type="predicted"/>
<evidence type="ECO:0000259" key="4">
    <source>
        <dbReference type="Pfam" id="PF00394"/>
    </source>
</evidence>
<dbReference type="PROSITE" id="PS00080">
    <property type="entry name" value="MULTICOPPER_OXIDASE2"/>
    <property type="match status" value="1"/>
</dbReference>
<keyword evidence="1" id="KW-0479">Metal-binding</keyword>
<dbReference type="Gene3D" id="2.60.40.420">
    <property type="entry name" value="Cupredoxins - blue copper proteins"/>
    <property type="match status" value="3"/>
</dbReference>
<accession>A0A6B0Y1J3</accession>
<dbReference type="InterPro" id="IPR002355">
    <property type="entry name" value="Cu_oxidase_Cu_BS"/>
</dbReference>
<dbReference type="GO" id="GO:0016491">
    <property type="term" value="F:oxidoreductase activity"/>
    <property type="evidence" value="ECO:0007669"/>
    <property type="project" value="UniProtKB-KW"/>
</dbReference>
<evidence type="ECO:0000259" key="6">
    <source>
        <dbReference type="Pfam" id="PF07732"/>
    </source>
</evidence>
<sequence>MPLSRRTFLASTAAALVPAWSRASTVKLTAEPVAAQILPEGSGTTPSLGFNGSTPGPVLRVRQGDELVVNFENRTGEPSSVHWHGILIDNAMDGVPDLTQDAVPAGESFEYRFIAPDAGTFWYHSHSRSWEQVARGLYGPLIVEERRPPAVDADIIVMIDDWWLEQTGELRDDFNSMFHFSHAGRLGNYAKAIVSQSTVLEGDRVRLRLINTANARVFPVDIGGVQGNLVALDGMPLKGLQSADTIHLAPAQRADIIADVTGDIEFSFWTGQEQYPLATINAEGLNPAPRTSPIVPLPPNNLSTTNGDADMHVTLRMQGGAMGGQHPGDDIWSFNGVSGLPEAPWFQVQRGTVVGMTLVNDTSFPHGIHLHGHHFHEVGGDGTLGPLRDTTLVEARESRDIICIFGNPGKWLLHCHMLGHSVTGMKTWVEVT</sequence>
<evidence type="ECO:0000256" key="2">
    <source>
        <dbReference type="ARBA" id="ARBA00023002"/>
    </source>
</evidence>
<comment type="caution">
    <text evidence="7">The sequence shown here is derived from an EMBL/GenBank/DDBJ whole genome shotgun (WGS) entry which is preliminary data.</text>
</comment>
<dbReference type="InterPro" id="IPR011706">
    <property type="entry name" value="Cu-oxidase_C"/>
</dbReference>
<keyword evidence="3" id="KW-0186">Copper</keyword>
<dbReference type="InterPro" id="IPR011707">
    <property type="entry name" value="Cu-oxidase-like_N"/>
</dbReference>
<dbReference type="PANTHER" id="PTHR11709">
    <property type="entry name" value="MULTI-COPPER OXIDASE"/>
    <property type="match status" value="1"/>
</dbReference>
<gene>
    <name evidence="7" type="ORF">F4Y60_06885</name>
</gene>
<dbReference type="Pfam" id="PF00394">
    <property type="entry name" value="Cu-oxidase"/>
    <property type="match status" value="1"/>
</dbReference>
<name>A0A6B0Y1J3_9RHOB</name>
<feature type="domain" description="Plastocyanin-like" evidence="5">
    <location>
        <begin position="323"/>
        <end position="431"/>
    </location>
</feature>
<dbReference type="InterPro" id="IPR008972">
    <property type="entry name" value="Cupredoxin"/>
</dbReference>
<dbReference type="Pfam" id="PF07731">
    <property type="entry name" value="Cu-oxidase_2"/>
    <property type="match status" value="1"/>
</dbReference>
<dbReference type="Pfam" id="PF07732">
    <property type="entry name" value="Cu-oxidase_3"/>
    <property type="match status" value="1"/>
</dbReference>
<dbReference type="CDD" id="cd13861">
    <property type="entry name" value="CuRO_1_CumA_like"/>
    <property type="match status" value="1"/>
</dbReference>
<protein>
    <submittedName>
        <fullName evidence="7">Multicopper oxidase family protein</fullName>
    </submittedName>
</protein>
<dbReference type="InterPro" id="IPR001117">
    <property type="entry name" value="Cu-oxidase_2nd"/>
</dbReference>
<evidence type="ECO:0000313" key="7">
    <source>
        <dbReference type="EMBL" id="MXY33802.1"/>
    </source>
</evidence>
<feature type="domain" description="Plastocyanin-like" evidence="4">
    <location>
        <begin position="155"/>
        <end position="261"/>
    </location>
</feature>
<dbReference type="AlphaFoldDB" id="A0A6B0Y1J3"/>
<keyword evidence="2" id="KW-0560">Oxidoreductase</keyword>
<evidence type="ECO:0000256" key="3">
    <source>
        <dbReference type="ARBA" id="ARBA00023008"/>
    </source>
</evidence>
<dbReference type="InterPro" id="IPR045087">
    <property type="entry name" value="Cu-oxidase_fam"/>
</dbReference>
<dbReference type="GO" id="GO:0005507">
    <property type="term" value="F:copper ion binding"/>
    <property type="evidence" value="ECO:0007669"/>
    <property type="project" value="InterPro"/>
</dbReference>
<feature type="domain" description="Plastocyanin-like" evidence="6">
    <location>
        <begin position="36"/>
        <end position="146"/>
    </location>
</feature>
<evidence type="ECO:0000259" key="5">
    <source>
        <dbReference type="Pfam" id="PF07731"/>
    </source>
</evidence>
<dbReference type="EMBL" id="VXRY01000276">
    <property type="protein sequence ID" value="MXY33802.1"/>
    <property type="molecule type" value="Genomic_DNA"/>
</dbReference>
<dbReference type="PANTHER" id="PTHR11709:SF394">
    <property type="entry name" value="FI03373P-RELATED"/>
    <property type="match status" value="1"/>
</dbReference>
<reference evidence="7" key="1">
    <citation type="submission" date="2019-09" db="EMBL/GenBank/DDBJ databases">
        <title>Characterisation of the sponge microbiome using genome-centric metagenomics.</title>
        <authorList>
            <person name="Engelberts J.P."/>
            <person name="Robbins S.J."/>
            <person name="De Goeij J.M."/>
            <person name="Aranda M."/>
            <person name="Bell S.C."/>
            <person name="Webster N.S."/>
        </authorList>
    </citation>
    <scope>NUCLEOTIDE SEQUENCE</scope>
    <source>
        <strain evidence="7">SB0664_bin_43</strain>
    </source>
</reference>